<dbReference type="EMBL" id="BQNB010011916">
    <property type="protein sequence ID" value="GJS96830.1"/>
    <property type="molecule type" value="Genomic_DNA"/>
</dbReference>
<keyword evidence="2" id="KW-0479">Metal-binding</keyword>
<dbReference type="InterPro" id="IPR054722">
    <property type="entry name" value="PolX-like_BBD"/>
</dbReference>
<dbReference type="Pfam" id="PF13976">
    <property type="entry name" value="gag_pre-integrs"/>
    <property type="match status" value="1"/>
</dbReference>
<evidence type="ECO:0000256" key="4">
    <source>
        <dbReference type="ARBA" id="ARBA00022801"/>
    </source>
</evidence>
<feature type="compositionally biased region" description="Low complexity" evidence="5">
    <location>
        <begin position="570"/>
        <end position="582"/>
    </location>
</feature>
<evidence type="ECO:0000259" key="7">
    <source>
        <dbReference type="Pfam" id="PF13976"/>
    </source>
</evidence>
<name>A0ABQ5A3I9_9ASTR</name>
<dbReference type="InterPro" id="IPR036397">
    <property type="entry name" value="RNaseH_sf"/>
</dbReference>
<evidence type="ECO:0000256" key="3">
    <source>
        <dbReference type="ARBA" id="ARBA00022750"/>
    </source>
</evidence>
<feature type="region of interest" description="Disordered" evidence="5">
    <location>
        <begin position="563"/>
        <end position="582"/>
    </location>
</feature>
<evidence type="ECO:0000259" key="6">
    <source>
        <dbReference type="Pfam" id="PF07727"/>
    </source>
</evidence>
<evidence type="ECO:0000256" key="5">
    <source>
        <dbReference type="SAM" id="MobiDB-lite"/>
    </source>
</evidence>
<evidence type="ECO:0000256" key="1">
    <source>
        <dbReference type="ARBA" id="ARBA00022670"/>
    </source>
</evidence>
<keyword evidence="1" id="KW-0645">Protease</keyword>
<dbReference type="Pfam" id="PF07727">
    <property type="entry name" value="RVT_2"/>
    <property type="match status" value="1"/>
</dbReference>
<evidence type="ECO:0000313" key="10">
    <source>
        <dbReference type="Proteomes" id="UP001151760"/>
    </source>
</evidence>
<gene>
    <name evidence="9" type="ORF">Tco_0803798</name>
</gene>
<dbReference type="PANTHER" id="PTHR42648">
    <property type="entry name" value="TRANSPOSASE, PUTATIVE-RELATED"/>
    <property type="match status" value="1"/>
</dbReference>
<evidence type="ECO:0000256" key="2">
    <source>
        <dbReference type="ARBA" id="ARBA00022723"/>
    </source>
</evidence>
<feature type="domain" description="Reverse transcriptase Ty1/copia-type" evidence="6">
    <location>
        <begin position="604"/>
        <end position="702"/>
    </location>
</feature>
<evidence type="ECO:0000259" key="8">
    <source>
        <dbReference type="Pfam" id="PF22936"/>
    </source>
</evidence>
<dbReference type="Pfam" id="PF22936">
    <property type="entry name" value="Pol_BBD"/>
    <property type="match status" value="1"/>
</dbReference>
<keyword evidence="3" id="KW-0064">Aspartyl protease</keyword>
<dbReference type="PANTHER" id="PTHR42648:SF18">
    <property type="entry name" value="RETROTRANSPOSON, UNCLASSIFIED-LIKE PROTEIN"/>
    <property type="match status" value="1"/>
</dbReference>
<dbReference type="InterPro" id="IPR043502">
    <property type="entry name" value="DNA/RNA_pol_sf"/>
</dbReference>
<dbReference type="Proteomes" id="UP001151760">
    <property type="component" value="Unassembled WGS sequence"/>
</dbReference>
<comment type="caution">
    <text evidence="9">The sequence shown here is derived from an EMBL/GenBank/DDBJ whole genome shotgun (WGS) entry which is preliminary data.</text>
</comment>
<proteinExistence type="predicted"/>
<keyword evidence="10" id="KW-1185">Reference proteome</keyword>
<dbReference type="SUPFAM" id="SSF53098">
    <property type="entry name" value="Ribonuclease H-like"/>
    <property type="match status" value="1"/>
</dbReference>
<sequence>MLVVKPKVLAPGMYAIDVEPTPPYNRNNREVHLDYLKHLKESVETLREIIEEARIEKPLDNALGNACFYTKQSQELLEYVIGTCPKEFNKRDKKVATTPLNRKKQVTFKWKPTGRKFTLEEQCPLTRYKHRNKQDKAISTSIPITAETQTIDASVKYIVVHIVLWYLDSGCSKHMTGNRFRLNIFVKKFIETVRFGNDHFGAIMDYGDYVIGDNMISRVDYVEGLGHNLFSVGQYCNLDLEVAFKKHLCYVRKEDGMDLLIGSRGSNLYTIYVEDMMKSSPICLLSKASKNKLWLWHRRLNHLNFGTINNLTRKDLVRGLPRLKFKKEHLCSTCQLGKSKKYTHKHKSKNTIMEVLHTLHMDLCGPMRVQSINGKKYILVIVDDYSRFIWVKFLRSKDETPDFVIKFLKQIQVGLNKTFLVLFVTLTNDSEDLGKLKATTDIRIFVGYAPNRKGLVPNPVPAASYVPPTNKDLEILFQSIFNEYLEPFSVKRPVPAAPAVQVLVVSAGTPFSTTIDQDAPSTSHSPSSSEIQPPTSHQGVAARPTIEDNPFAQAEDHPFVNVFAPEPSSEESSLGDASSAESNQVIQPYNHLRKWSKDHPMDNEGIDFKESFAPVARIEAIRIFISNAASKNMIIYQMDVKTAFLNGELKEEVYVSQPEGFLDPDHPTHVYRLKKALYGLKQALRAWYNTLSRFLLDNKFSKGVVDPTRPDIVFAVCISARYQAKPTKKHLEAIKRVFWYLRGTINWCLWYPKDTAMALTAYADADHQVVKIQGEHSRSKHIDIRHHFIREQVENGVVELYFVTIDYQLVDIFIKALPRERFEFLLPRLGMKSMSLETLKRLQDREDE</sequence>
<dbReference type="SUPFAM" id="SSF56672">
    <property type="entry name" value="DNA/RNA polymerases"/>
    <property type="match status" value="1"/>
</dbReference>
<organism evidence="9 10">
    <name type="scientific">Tanacetum coccineum</name>
    <dbReference type="NCBI Taxonomy" id="301880"/>
    <lineage>
        <taxon>Eukaryota</taxon>
        <taxon>Viridiplantae</taxon>
        <taxon>Streptophyta</taxon>
        <taxon>Embryophyta</taxon>
        <taxon>Tracheophyta</taxon>
        <taxon>Spermatophyta</taxon>
        <taxon>Magnoliopsida</taxon>
        <taxon>eudicotyledons</taxon>
        <taxon>Gunneridae</taxon>
        <taxon>Pentapetalae</taxon>
        <taxon>asterids</taxon>
        <taxon>campanulids</taxon>
        <taxon>Asterales</taxon>
        <taxon>Asteraceae</taxon>
        <taxon>Asteroideae</taxon>
        <taxon>Anthemideae</taxon>
        <taxon>Anthemidinae</taxon>
        <taxon>Tanacetum</taxon>
    </lineage>
</organism>
<evidence type="ECO:0000313" key="9">
    <source>
        <dbReference type="EMBL" id="GJS96830.1"/>
    </source>
</evidence>
<dbReference type="InterPro" id="IPR013103">
    <property type="entry name" value="RVT_2"/>
</dbReference>
<feature type="domain" description="GAG-pre-integrase" evidence="7">
    <location>
        <begin position="267"/>
        <end position="339"/>
    </location>
</feature>
<protein>
    <submittedName>
        <fullName evidence="9">Retrovirus-related pol polyprotein from transposon TNT 1-94</fullName>
    </submittedName>
</protein>
<dbReference type="InterPro" id="IPR039537">
    <property type="entry name" value="Retrotran_Ty1/copia-like"/>
</dbReference>
<keyword evidence="4" id="KW-0378">Hydrolase</keyword>
<dbReference type="CDD" id="cd09272">
    <property type="entry name" value="RNase_HI_RT_Ty1"/>
    <property type="match status" value="1"/>
</dbReference>
<feature type="domain" description="Retrovirus-related Pol polyprotein from transposon TNT 1-94-like beta-barrel" evidence="8">
    <location>
        <begin position="165"/>
        <end position="235"/>
    </location>
</feature>
<feature type="region of interest" description="Disordered" evidence="5">
    <location>
        <begin position="514"/>
        <end position="542"/>
    </location>
</feature>
<reference evidence="9" key="2">
    <citation type="submission" date="2022-01" db="EMBL/GenBank/DDBJ databases">
        <authorList>
            <person name="Yamashiro T."/>
            <person name="Shiraishi A."/>
            <person name="Satake H."/>
            <person name="Nakayama K."/>
        </authorList>
    </citation>
    <scope>NUCLEOTIDE SEQUENCE</scope>
</reference>
<dbReference type="InterPro" id="IPR025724">
    <property type="entry name" value="GAG-pre-integrase_dom"/>
</dbReference>
<feature type="compositionally biased region" description="Low complexity" evidence="5">
    <location>
        <begin position="520"/>
        <end position="534"/>
    </location>
</feature>
<dbReference type="InterPro" id="IPR012337">
    <property type="entry name" value="RNaseH-like_sf"/>
</dbReference>
<accession>A0ABQ5A3I9</accession>
<reference evidence="9" key="1">
    <citation type="journal article" date="2022" name="Int. J. Mol. Sci.">
        <title>Draft Genome of Tanacetum Coccineum: Genomic Comparison of Closely Related Tanacetum-Family Plants.</title>
        <authorList>
            <person name="Yamashiro T."/>
            <person name="Shiraishi A."/>
            <person name="Nakayama K."/>
            <person name="Satake H."/>
        </authorList>
    </citation>
    <scope>NUCLEOTIDE SEQUENCE</scope>
</reference>
<dbReference type="Gene3D" id="3.30.420.10">
    <property type="entry name" value="Ribonuclease H-like superfamily/Ribonuclease H"/>
    <property type="match status" value="1"/>
</dbReference>